<dbReference type="Pfam" id="PF13966">
    <property type="entry name" value="zf-RVT"/>
    <property type="match status" value="1"/>
</dbReference>
<gene>
    <name evidence="2" type="ORF">OIU85_026436</name>
</gene>
<reference evidence="2" key="1">
    <citation type="submission" date="2022-11" db="EMBL/GenBank/DDBJ databases">
        <authorList>
            <person name="Hyden B.L."/>
            <person name="Feng K."/>
            <person name="Yates T."/>
            <person name="Jawdy S."/>
            <person name="Smart L.B."/>
            <person name="Muchero W."/>
        </authorList>
    </citation>
    <scope>NUCLEOTIDE SEQUENCE</scope>
    <source>
        <tissue evidence="2">Shoot tip</tissue>
    </source>
</reference>
<name>A0A9Q0YYN3_SALVM</name>
<dbReference type="InterPro" id="IPR026960">
    <property type="entry name" value="RVT-Znf"/>
</dbReference>
<evidence type="ECO:0000313" key="2">
    <source>
        <dbReference type="EMBL" id="KAJ6714929.1"/>
    </source>
</evidence>
<accession>A0A9Q0YYN3</accession>
<evidence type="ECO:0000313" key="3">
    <source>
        <dbReference type="Proteomes" id="UP001151529"/>
    </source>
</evidence>
<keyword evidence="3" id="KW-1185">Reference proteome</keyword>
<organism evidence="2 3">
    <name type="scientific">Salix viminalis</name>
    <name type="common">Common osier</name>
    <name type="synonym">Basket willow</name>
    <dbReference type="NCBI Taxonomy" id="40686"/>
    <lineage>
        <taxon>Eukaryota</taxon>
        <taxon>Viridiplantae</taxon>
        <taxon>Streptophyta</taxon>
        <taxon>Embryophyta</taxon>
        <taxon>Tracheophyta</taxon>
        <taxon>Spermatophyta</taxon>
        <taxon>Magnoliopsida</taxon>
        <taxon>eudicotyledons</taxon>
        <taxon>Gunneridae</taxon>
        <taxon>Pentapetalae</taxon>
        <taxon>rosids</taxon>
        <taxon>fabids</taxon>
        <taxon>Malpighiales</taxon>
        <taxon>Salicaceae</taxon>
        <taxon>Saliceae</taxon>
        <taxon>Salix</taxon>
    </lineage>
</organism>
<reference evidence="2" key="2">
    <citation type="journal article" date="2023" name="Int. J. Mol. Sci.">
        <title>De Novo Assembly and Annotation of 11 Diverse Shrub Willow (Salix) Genomes Reveals Novel Gene Organization in Sex-Linked Regions.</title>
        <authorList>
            <person name="Hyden B."/>
            <person name="Feng K."/>
            <person name="Yates T.B."/>
            <person name="Jawdy S."/>
            <person name="Cereghino C."/>
            <person name="Smart L.B."/>
            <person name="Muchero W."/>
        </authorList>
    </citation>
    <scope>NUCLEOTIDE SEQUENCE [LARGE SCALE GENOMIC DNA]</scope>
    <source>
        <tissue evidence="2">Shoot tip</tissue>
    </source>
</reference>
<evidence type="ECO:0000259" key="1">
    <source>
        <dbReference type="Pfam" id="PF13966"/>
    </source>
</evidence>
<dbReference type="Proteomes" id="UP001151529">
    <property type="component" value="Chromosome 1"/>
</dbReference>
<dbReference type="OrthoDB" id="1748554at2759"/>
<dbReference type="AlphaFoldDB" id="A0A9Q0YYN3"/>
<sequence length="187" mass="21315">MVGDQWRFPAGDGVLSQLWSSIPFQPQPTEEDGIIWNHTSSVRFSIALAWDLLRAHRPTTNMQYILWHPLHVPRLSFILWLASQGRLSTKDRVHTVNMEDGSYLLQWAMSRVKKKGSINNHIGSLLLSSTVYHLWQEQNRRIFCDHHKASQAISADIYQQPIEVRPAELVASEPSRASVGLPWVAVG</sequence>
<comment type="caution">
    <text evidence="2">The sequence shown here is derived from an EMBL/GenBank/DDBJ whole genome shotgun (WGS) entry which is preliminary data.</text>
</comment>
<dbReference type="EMBL" id="JAPFFL010000007">
    <property type="protein sequence ID" value="KAJ6714929.1"/>
    <property type="molecule type" value="Genomic_DNA"/>
</dbReference>
<feature type="domain" description="Reverse transcriptase zinc-binding" evidence="1">
    <location>
        <begin position="44"/>
        <end position="99"/>
    </location>
</feature>
<proteinExistence type="predicted"/>
<protein>
    <recommendedName>
        <fullName evidence="1">Reverse transcriptase zinc-binding domain-containing protein</fullName>
    </recommendedName>
</protein>